<dbReference type="RefSeq" id="WP_381370935.1">
    <property type="nucleotide sequence ID" value="NZ_JBHSOA010000120.1"/>
</dbReference>
<gene>
    <name evidence="2" type="ORF">ACFPZI_33465</name>
</gene>
<feature type="region of interest" description="Disordered" evidence="1">
    <location>
        <begin position="113"/>
        <end position="151"/>
    </location>
</feature>
<name>A0ABW1E9S8_9ACTN</name>
<sequence length="181" mass="19983">MSGFAKVGLALAAVHAARSGAIRRLQLDDLDIGNRKLTVDGRVRPLDEPTLQVDREWLDFRRRRWPDTANPHLLINKITALGTGSISQASLTAPLRGQAATLEQLHVDRQLEEASSMAPIRSTSPRSSAWTRRPRSATRTPHGRCWSSPSNKPVRTDRGLLPFCLSCPHEIEDCPGTARGH</sequence>
<feature type="compositionally biased region" description="Polar residues" evidence="1">
    <location>
        <begin position="121"/>
        <end position="130"/>
    </location>
</feature>
<evidence type="ECO:0000313" key="3">
    <source>
        <dbReference type="Proteomes" id="UP001596180"/>
    </source>
</evidence>
<evidence type="ECO:0008006" key="4">
    <source>
        <dbReference type="Google" id="ProtNLM"/>
    </source>
</evidence>
<protein>
    <recommendedName>
        <fullName evidence="4">Integrase</fullName>
    </recommendedName>
</protein>
<dbReference type="Proteomes" id="UP001596180">
    <property type="component" value="Unassembled WGS sequence"/>
</dbReference>
<comment type="caution">
    <text evidence="2">The sequence shown here is derived from an EMBL/GenBank/DDBJ whole genome shotgun (WGS) entry which is preliminary data.</text>
</comment>
<dbReference type="EMBL" id="JBHSOA010000120">
    <property type="protein sequence ID" value="MFC5856496.1"/>
    <property type="molecule type" value="Genomic_DNA"/>
</dbReference>
<keyword evidence="3" id="KW-1185">Reference proteome</keyword>
<organism evidence="2 3">
    <name type="scientific">Streptomyces chlorus</name>
    <dbReference type="NCBI Taxonomy" id="887452"/>
    <lineage>
        <taxon>Bacteria</taxon>
        <taxon>Bacillati</taxon>
        <taxon>Actinomycetota</taxon>
        <taxon>Actinomycetes</taxon>
        <taxon>Kitasatosporales</taxon>
        <taxon>Streptomycetaceae</taxon>
        <taxon>Streptomyces</taxon>
    </lineage>
</organism>
<proteinExistence type="predicted"/>
<accession>A0ABW1E9S8</accession>
<evidence type="ECO:0000313" key="2">
    <source>
        <dbReference type="EMBL" id="MFC5856496.1"/>
    </source>
</evidence>
<evidence type="ECO:0000256" key="1">
    <source>
        <dbReference type="SAM" id="MobiDB-lite"/>
    </source>
</evidence>
<reference evidence="3" key="1">
    <citation type="journal article" date="2019" name="Int. J. Syst. Evol. Microbiol.">
        <title>The Global Catalogue of Microorganisms (GCM) 10K type strain sequencing project: providing services to taxonomists for standard genome sequencing and annotation.</title>
        <authorList>
            <consortium name="The Broad Institute Genomics Platform"/>
            <consortium name="The Broad Institute Genome Sequencing Center for Infectious Disease"/>
            <person name="Wu L."/>
            <person name="Ma J."/>
        </authorList>
    </citation>
    <scope>NUCLEOTIDE SEQUENCE [LARGE SCALE GENOMIC DNA]</scope>
    <source>
        <strain evidence="3">JCM 10411</strain>
    </source>
</reference>